<organism evidence="3 4">
    <name type="scientific">Mediterraneibacter gnavus</name>
    <name type="common">Ruminococcus gnavus</name>
    <dbReference type="NCBI Taxonomy" id="33038"/>
    <lineage>
        <taxon>Bacteria</taxon>
        <taxon>Bacillati</taxon>
        <taxon>Bacillota</taxon>
        <taxon>Clostridia</taxon>
        <taxon>Lachnospirales</taxon>
        <taxon>Lachnospiraceae</taxon>
        <taxon>Mediterraneibacter</taxon>
    </lineage>
</organism>
<keyword evidence="1" id="KW-1133">Transmembrane helix</keyword>
<sequence length="144" mass="17176">MNANRILMFWMYYIISIFVVVCLAFILKKVKIVRWQFFYPGQQEWAKRNEEKIDKLCKRFLLLICIIYSLLIIVPSTLDLPYVLSKNYKTVQGVVSEKKGMFICVNDNNKKYRVGRVDWLKEGDAVNIIYLPFTKYATITKWKQ</sequence>
<keyword evidence="1" id="KW-0812">Transmembrane</keyword>
<keyword evidence="1" id="KW-0472">Membrane</keyword>
<gene>
    <name evidence="3" type="ORF">DW243_18290</name>
    <name evidence="2" type="ORF">DWY88_15445</name>
</gene>
<reference evidence="4 5" key="1">
    <citation type="submission" date="2018-08" db="EMBL/GenBank/DDBJ databases">
        <title>A genome reference for cultivated species of the human gut microbiota.</title>
        <authorList>
            <person name="Zou Y."/>
            <person name="Xue W."/>
            <person name="Luo G."/>
        </authorList>
    </citation>
    <scope>NUCLEOTIDE SEQUENCE [LARGE SCALE GENOMIC DNA]</scope>
    <source>
        <strain evidence="2 5">AF27-4BH</strain>
        <strain evidence="3 4">AM21-18</strain>
    </source>
</reference>
<dbReference type="EMBL" id="QRIS01000071">
    <property type="protein sequence ID" value="RHG77854.1"/>
    <property type="molecule type" value="Genomic_DNA"/>
</dbReference>
<dbReference type="EMBL" id="QRTJ01000044">
    <property type="protein sequence ID" value="RGQ61165.1"/>
    <property type="molecule type" value="Genomic_DNA"/>
</dbReference>
<feature type="transmembrane region" description="Helical" evidence="1">
    <location>
        <begin position="60"/>
        <end position="78"/>
    </location>
</feature>
<proteinExistence type="predicted"/>
<dbReference type="AlphaFoldDB" id="A0A414UQS4"/>
<comment type="caution">
    <text evidence="3">The sequence shown here is derived from an EMBL/GenBank/DDBJ whole genome shotgun (WGS) entry which is preliminary data.</text>
</comment>
<feature type="transmembrane region" description="Helical" evidence="1">
    <location>
        <begin position="6"/>
        <end position="27"/>
    </location>
</feature>
<evidence type="ECO:0000313" key="2">
    <source>
        <dbReference type="EMBL" id="RGQ61165.1"/>
    </source>
</evidence>
<dbReference type="RefSeq" id="WP_071144075.1">
    <property type="nucleotide sequence ID" value="NZ_BAABXJ010000001.1"/>
</dbReference>
<evidence type="ECO:0000313" key="3">
    <source>
        <dbReference type="EMBL" id="RHG77854.1"/>
    </source>
</evidence>
<dbReference type="Proteomes" id="UP000283981">
    <property type="component" value="Unassembled WGS sequence"/>
</dbReference>
<evidence type="ECO:0000313" key="4">
    <source>
        <dbReference type="Proteomes" id="UP000283981"/>
    </source>
</evidence>
<evidence type="ECO:0000256" key="1">
    <source>
        <dbReference type="SAM" id="Phobius"/>
    </source>
</evidence>
<protein>
    <submittedName>
        <fullName evidence="3">Sulfate permease</fullName>
    </submittedName>
</protein>
<evidence type="ECO:0000313" key="5">
    <source>
        <dbReference type="Proteomes" id="UP000286137"/>
    </source>
</evidence>
<dbReference type="Proteomes" id="UP000286137">
    <property type="component" value="Unassembled WGS sequence"/>
</dbReference>
<name>A0A414UQS4_MEDGN</name>
<accession>A0A414UQS4</accession>